<dbReference type="Proteomes" id="UP001200313">
    <property type="component" value="Unassembled WGS sequence"/>
</dbReference>
<sequence>MGWRIAAIKAAVSGKPEGMARFFASRWTSPPDRNTQEFLETYAHSPRLSPVTKIATDLSNVPGKLFRVTPDGKRDEITDHPFLDFMARPNPLPQLTRSALWKLHETYLMIKGEGQAVIERDTAGYPAELWPIPPHWVTDIPRLDYPFYTIRSRDGLQRLVPVADMFIVRQLNPLDPYGRGLGDAEPVADEIETDEYMAKWAKKFFFNDATPPVLMSAPGITKDEYDRFTAAWNDRHRGVGNSHKMGIIPRDVTVNKLVDSQREMDYTESRKDLRDAVNAHFGVPPEILGIVENSNRATATQAKIIYAENVLTPRLLARQDAINAQLLPFWGEDLLWEYDDIVPEDTEFRLQMSNAGLSGSAMLVDEWREQNGFDPLPNGAGQVLFVPYASLPTRPEELTESARINAGETETPASAASEAVPPGTAPKTPAGPQAEETEQLAVTKDIALNGAQVTSLVQIARSVSLGELDRESAIEIITAAFPFDRTKAEQIIGDGAVPEQAPLPGAKGSSRRRMQLARRERAQLLAAQERAARRSMERFFAAQTAEVVAAMRRGHKDSREDFWQRIQSGLGLTFDIEAVRRLAKEALEQLIDWNAQDEALAAVLNPVWEEAFQAGARSMEEAFGIKALQAPQLTDYLRQYGLERVKGINATTRDKLFYPQLGVKLCSMAGGGVQKIYMVFLREPSRRDRSGSDLFHLWDGFEIKMNFDRNVSCFIFVNALMHDDFFD</sequence>
<reference evidence="2 3" key="1">
    <citation type="submission" date="2022-01" db="EMBL/GenBank/DDBJ databases">
        <title>Collection of gut derived symbiotic bacterial strains cultured from healthy donors.</title>
        <authorList>
            <person name="Lin H."/>
            <person name="Kohout C."/>
            <person name="Waligurski E."/>
            <person name="Pamer E.G."/>
        </authorList>
    </citation>
    <scope>NUCLEOTIDE SEQUENCE [LARGE SCALE GENOMIC DNA]</scope>
    <source>
        <strain evidence="2 3">DFI.3.7</strain>
    </source>
</reference>
<dbReference type="RefSeq" id="WP_238075207.1">
    <property type="nucleotide sequence ID" value="NZ_JAKNJB010000053.1"/>
</dbReference>
<dbReference type="Pfam" id="PF04860">
    <property type="entry name" value="Phage_portal"/>
    <property type="match status" value="1"/>
</dbReference>
<organism evidence="2 3">
    <name type="scientific">Intestinimonas massiliensis</name>
    <name type="common">ex Afouda et al. 2020</name>
    <dbReference type="NCBI Taxonomy" id="1673721"/>
    <lineage>
        <taxon>Bacteria</taxon>
        <taxon>Bacillati</taxon>
        <taxon>Bacillota</taxon>
        <taxon>Clostridia</taxon>
        <taxon>Eubacteriales</taxon>
        <taxon>Intestinimonas</taxon>
    </lineage>
</organism>
<evidence type="ECO:0000313" key="3">
    <source>
        <dbReference type="Proteomes" id="UP001200313"/>
    </source>
</evidence>
<gene>
    <name evidence="2" type="ORF">L0P79_18335</name>
</gene>
<comment type="caution">
    <text evidence="2">The sequence shown here is derived from an EMBL/GenBank/DDBJ whole genome shotgun (WGS) entry which is preliminary data.</text>
</comment>
<dbReference type="EMBL" id="JAKNJB010000053">
    <property type="protein sequence ID" value="MCG4528998.1"/>
    <property type="molecule type" value="Genomic_DNA"/>
</dbReference>
<accession>A0ABS9ME05</accession>
<proteinExistence type="predicted"/>
<evidence type="ECO:0000313" key="2">
    <source>
        <dbReference type="EMBL" id="MCG4528998.1"/>
    </source>
</evidence>
<name>A0ABS9ME05_9FIRM</name>
<feature type="compositionally biased region" description="Low complexity" evidence="1">
    <location>
        <begin position="408"/>
        <end position="432"/>
    </location>
</feature>
<evidence type="ECO:0000256" key="1">
    <source>
        <dbReference type="SAM" id="MobiDB-lite"/>
    </source>
</evidence>
<keyword evidence="3" id="KW-1185">Reference proteome</keyword>
<feature type="region of interest" description="Disordered" evidence="1">
    <location>
        <begin position="408"/>
        <end position="437"/>
    </location>
</feature>
<protein>
    <submittedName>
        <fullName evidence="2">Phage portal protein</fullName>
    </submittedName>
</protein>
<dbReference type="InterPro" id="IPR006944">
    <property type="entry name" value="Phage/GTA_portal"/>
</dbReference>